<organism evidence="1 2">
    <name type="scientific">Candidatus Kaiserbacteria bacterium RIFCSPLOWO2_01_FULL_54_13</name>
    <dbReference type="NCBI Taxonomy" id="1798512"/>
    <lineage>
        <taxon>Bacteria</taxon>
        <taxon>Candidatus Kaiseribacteriota</taxon>
    </lineage>
</organism>
<gene>
    <name evidence="1" type="ORF">A3A39_02040</name>
</gene>
<dbReference type="EMBL" id="MFLZ01000022">
    <property type="protein sequence ID" value="OGG79587.1"/>
    <property type="molecule type" value="Genomic_DNA"/>
</dbReference>
<proteinExistence type="predicted"/>
<accession>A0A1F6F155</accession>
<evidence type="ECO:0000313" key="2">
    <source>
        <dbReference type="Proteomes" id="UP000177372"/>
    </source>
</evidence>
<dbReference type="AlphaFoldDB" id="A0A1F6F155"/>
<dbReference type="STRING" id="1798512.A3A39_02040"/>
<evidence type="ECO:0000313" key="1">
    <source>
        <dbReference type="EMBL" id="OGG79587.1"/>
    </source>
</evidence>
<protein>
    <submittedName>
        <fullName evidence="1">Uncharacterized protein</fullName>
    </submittedName>
</protein>
<comment type="caution">
    <text evidence="1">The sequence shown here is derived from an EMBL/GenBank/DDBJ whole genome shotgun (WGS) entry which is preliminary data.</text>
</comment>
<name>A0A1F6F155_9BACT</name>
<sequence>MTKTLEKILHRAAQWPSYAQEELIDIARTIDTEVDSSVYRATRDELKGIDRGLRAAHKGRFASRKKIDAAFAKFRRT</sequence>
<reference evidence="1 2" key="1">
    <citation type="journal article" date="2016" name="Nat. Commun.">
        <title>Thousands of microbial genomes shed light on interconnected biogeochemical processes in an aquifer system.</title>
        <authorList>
            <person name="Anantharaman K."/>
            <person name="Brown C.T."/>
            <person name="Hug L.A."/>
            <person name="Sharon I."/>
            <person name="Castelle C.J."/>
            <person name="Probst A.J."/>
            <person name="Thomas B.C."/>
            <person name="Singh A."/>
            <person name="Wilkins M.J."/>
            <person name="Karaoz U."/>
            <person name="Brodie E.L."/>
            <person name="Williams K.H."/>
            <person name="Hubbard S.S."/>
            <person name="Banfield J.F."/>
        </authorList>
    </citation>
    <scope>NUCLEOTIDE SEQUENCE [LARGE SCALE GENOMIC DNA]</scope>
</reference>
<dbReference type="Proteomes" id="UP000177372">
    <property type="component" value="Unassembled WGS sequence"/>
</dbReference>